<accession>A0A0F9RDY0</accession>
<evidence type="ECO:0000313" key="1">
    <source>
        <dbReference type="EMBL" id="KKN54755.1"/>
    </source>
</evidence>
<name>A0A0F9RDY0_9ZZZZ</name>
<dbReference type="AlphaFoldDB" id="A0A0F9RDY0"/>
<sequence>MKGKGKVGRPKNGIKRIIKETVFKCPYCHGIMKG</sequence>
<reference evidence="1" key="1">
    <citation type="journal article" date="2015" name="Nature">
        <title>Complex archaea that bridge the gap between prokaryotes and eukaryotes.</title>
        <authorList>
            <person name="Spang A."/>
            <person name="Saw J.H."/>
            <person name="Jorgensen S.L."/>
            <person name="Zaremba-Niedzwiedzka K."/>
            <person name="Martijn J."/>
            <person name="Lind A.E."/>
            <person name="van Eijk R."/>
            <person name="Schleper C."/>
            <person name="Guy L."/>
            <person name="Ettema T.J."/>
        </authorList>
    </citation>
    <scope>NUCLEOTIDE SEQUENCE</scope>
</reference>
<proteinExistence type="predicted"/>
<dbReference type="EMBL" id="LAZR01000913">
    <property type="protein sequence ID" value="KKN54755.1"/>
    <property type="molecule type" value="Genomic_DNA"/>
</dbReference>
<comment type="caution">
    <text evidence="1">The sequence shown here is derived from an EMBL/GenBank/DDBJ whole genome shotgun (WGS) entry which is preliminary data.</text>
</comment>
<protein>
    <submittedName>
        <fullName evidence="1">Uncharacterized protein</fullName>
    </submittedName>
</protein>
<gene>
    <name evidence="1" type="ORF">LCGC14_0589070</name>
</gene>
<organism evidence="1">
    <name type="scientific">marine sediment metagenome</name>
    <dbReference type="NCBI Taxonomy" id="412755"/>
    <lineage>
        <taxon>unclassified sequences</taxon>
        <taxon>metagenomes</taxon>
        <taxon>ecological metagenomes</taxon>
    </lineage>
</organism>